<protein>
    <recommendedName>
        <fullName evidence="6">MYND-type domain-containing protein</fullName>
    </recommendedName>
</protein>
<name>A0A5E4Q844_9NEOP</name>
<feature type="region of interest" description="Disordered" evidence="5">
    <location>
        <begin position="599"/>
        <end position="682"/>
    </location>
</feature>
<feature type="compositionally biased region" description="Low complexity" evidence="5">
    <location>
        <begin position="636"/>
        <end position="660"/>
    </location>
</feature>
<dbReference type="SUPFAM" id="SSF144232">
    <property type="entry name" value="HIT/MYND zinc finger-like"/>
    <property type="match status" value="1"/>
</dbReference>
<organism evidence="7 8">
    <name type="scientific">Leptidea sinapis</name>
    <dbReference type="NCBI Taxonomy" id="189913"/>
    <lineage>
        <taxon>Eukaryota</taxon>
        <taxon>Metazoa</taxon>
        <taxon>Ecdysozoa</taxon>
        <taxon>Arthropoda</taxon>
        <taxon>Hexapoda</taxon>
        <taxon>Insecta</taxon>
        <taxon>Pterygota</taxon>
        <taxon>Neoptera</taxon>
        <taxon>Endopterygota</taxon>
        <taxon>Lepidoptera</taxon>
        <taxon>Glossata</taxon>
        <taxon>Ditrysia</taxon>
        <taxon>Papilionoidea</taxon>
        <taxon>Pieridae</taxon>
        <taxon>Dismorphiinae</taxon>
        <taxon>Leptidea</taxon>
    </lineage>
</organism>
<feature type="compositionally biased region" description="Basic residues" evidence="5">
    <location>
        <begin position="158"/>
        <end position="168"/>
    </location>
</feature>
<dbReference type="InterPro" id="IPR046824">
    <property type="entry name" value="Mss51-like_C"/>
</dbReference>
<dbReference type="EMBL" id="FZQP02001815">
    <property type="protein sequence ID" value="VVC93910.1"/>
    <property type="molecule type" value="Genomic_DNA"/>
</dbReference>
<feature type="region of interest" description="Disordered" evidence="5">
    <location>
        <begin position="1"/>
        <end position="114"/>
    </location>
</feature>
<dbReference type="Gene3D" id="6.10.140.2220">
    <property type="match status" value="1"/>
</dbReference>
<dbReference type="PROSITE" id="PS01360">
    <property type="entry name" value="ZF_MYND_1"/>
    <property type="match status" value="1"/>
</dbReference>
<reference evidence="7 8" key="1">
    <citation type="submission" date="2017-07" db="EMBL/GenBank/DDBJ databases">
        <authorList>
            <person name="Talla V."/>
            <person name="Backstrom N."/>
        </authorList>
    </citation>
    <scope>NUCLEOTIDE SEQUENCE [LARGE SCALE GENOMIC DNA]</scope>
</reference>
<feature type="region of interest" description="Disordered" evidence="5">
    <location>
        <begin position="519"/>
        <end position="539"/>
    </location>
</feature>
<feature type="compositionally biased region" description="Polar residues" evidence="5">
    <location>
        <begin position="126"/>
        <end position="135"/>
    </location>
</feature>
<feature type="region of interest" description="Disordered" evidence="5">
    <location>
        <begin position="202"/>
        <end position="248"/>
    </location>
</feature>
<dbReference type="GO" id="GO:0008270">
    <property type="term" value="F:zinc ion binding"/>
    <property type="evidence" value="ECO:0007669"/>
    <property type="project" value="UniProtKB-KW"/>
</dbReference>
<dbReference type="Proteomes" id="UP000324832">
    <property type="component" value="Unassembled WGS sequence"/>
</dbReference>
<proteinExistence type="predicted"/>
<dbReference type="PANTHER" id="PTHR28069">
    <property type="entry name" value="GH20023P"/>
    <property type="match status" value="1"/>
</dbReference>
<keyword evidence="1" id="KW-0479">Metal-binding</keyword>
<feature type="region of interest" description="Disordered" evidence="5">
    <location>
        <begin position="126"/>
        <end position="171"/>
    </location>
</feature>
<evidence type="ECO:0000256" key="4">
    <source>
        <dbReference type="PROSITE-ProRule" id="PRU00134"/>
    </source>
</evidence>
<evidence type="ECO:0000313" key="8">
    <source>
        <dbReference type="Proteomes" id="UP000324832"/>
    </source>
</evidence>
<feature type="compositionally biased region" description="Polar residues" evidence="5">
    <location>
        <begin position="30"/>
        <end position="41"/>
    </location>
</feature>
<feature type="domain" description="MYND-type" evidence="6">
    <location>
        <begin position="847"/>
        <end position="885"/>
    </location>
</feature>
<evidence type="ECO:0000256" key="2">
    <source>
        <dbReference type="ARBA" id="ARBA00022771"/>
    </source>
</evidence>
<feature type="compositionally biased region" description="Basic residues" evidence="5">
    <location>
        <begin position="1"/>
        <end position="14"/>
    </location>
</feature>
<dbReference type="AlphaFoldDB" id="A0A5E4Q844"/>
<feature type="compositionally biased region" description="Basic residues" evidence="5">
    <location>
        <begin position="79"/>
        <end position="89"/>
    </location>
</feature>
<feature type="compositionally biased region" description="Polar residues" evidence="5">
    <location>
        <begin position="519"/>
        <end position="533"/>
    </location>
</feature>
<keyword evidence="3" id="KW-0862">Zinc</keyword>
<keyword evidence="8" id="KW-1185">Reference proteome</keyword>
<evidence type="ECO:0000259" key="6">
    <source>
        <dbReference type="PROSITE" id="PS50865"/>
    </source>
</evidence>
<evidence type="ECO:0000256" key="5">
    <source>
        <dbReference type="SAM" id="MobiDB-lite"/>
    </source>
</evidence>
<keyword evidence="2 4" id="KW-0863">Zinc-finger</keyword>
<dbReference type="InterPro" id="IPR002893">
    <property type="entry name" value="Znf_MYND"/>
</dbReference>
<evidence type="ECO:0000313" key="7">
    <source>
        <dbReference type="EMBL" id="VVC93910.1"/>
    </source>
</evidence>
<dbReference type="PANTHER" id="PTHR28069:SF2">
    <property type="entry name" value="GH20023P"/>
    <property type="match status" value="1"/>
</dbReference>
<evidence type="ECO:0000256" key="3">
    <source>
        <dbReference type="ARBA" id="ARBA00022833"/>
    </source>
</evidence>
<feature type="compositionally biased region" description="Basic residues" evidence="5">
    <location>
        <begin position="623"/>
        <end position="633"/>
    </location>
</feature>
<dbReference type="Pfam" id="PF20179">
    <property type="entry name" value="MSS51_C"/>
    <property type="match status" value="1"/>
</dbReference>
<sequence length="1133" mass="128249">MNSKKSKNKKRTKGAKTAENTKICEPSEVSGETDTVETSEQLVIETNLESSSNCNVVEDKTNVNNLLLVSEERIPTPTKPKRKKKKKHSDKNTSQDDITDQNNNSGEKEKVNPSIKYDISIDQTINQNKQTSNEDVLSEGIEKNDTKSSEAIMSQISKSKKKQKKTKHRLDSEISENADVISCTLAFDKLTQSDVTQGNSDIPDKVISVDENTTKDNKISKKHIENEVSSLDTPKRKKKGKRGTPASEITKDLNIKNTEITLLTVEPIQREEIIILDQLSDDKAEQTLESLKPKAKIAKPVNKNRKDKNKTTIENIKISQELVDQQHVGDMEVDLESDKNILQIETNSNPNDIKELKEEVLDISTVDKQEFKNIEVLNVEIEDSLSSSIDFVDVLPPKKKKRAKKGKSQASENMIFPETMTTLIVDQSNVGQPSNKSQGISDEIEDSNITPDLIQYPLSSSQQQLDRNNNMVIHEISSQGDVSNLDIQISSTPLVQGSGETPDVSRKANPMEVQVTEMNTEQFPSQETQLNKSSSDRDFEQGMKDLKLSIEKSFAELSSMDRDIEMQYQKLEDASNKNDFSASSFPSEIQFDEVCSTATKNDEKRQNIPETCTTLPSCPMRKDKGKGKSKKKATKTEQSSASAAPQTQSASETSQTPPQTDNKDKTDSTTANSKQKSDTKSKTASLAFEAYYKPIEKFEDALTSSTEDINKTFEMIACEAGEEEIMKQKTFCKPEIAITESEGDNDKAKNAKQHPVSQPKNFIGQPNIPVTSNKTDFKKEKHKPPSTIAATVKIKDSIKIDTRKECKSNNRKMSIEKPAESFTYKTNGRSEFVYKYSFRKVFLSNVCHVCRKELSLRVPCKFCSLVFYCSQKHKDEDWSLHQPLCFAVSTITHLKEQKFLYEGSKNITGHEYRMLRMQAIISCEKVLKRKLVPWEQEMLLYPRICAEVVCREWRQSRLTDCQRCGQIAYCADQPDHFPASHKRWCNSYSLYQKLINHQQTKGRLEPKLPSKVMNAPYQMPDKINGVLASLYEEKLALTQIASEPLTTAYAYQVYTKNSLNKEFGKGTIFTIHTIGADLQHEVESPNRWETFFLHLSPNIQDLRVVLINQNLNPSKLPLDLLNKVNLCFQSWNR</sequence>
<evidence type="ECO:0000256" key="1">
    <source>
        <dbReference type="ARBA" id="ARBA00022723"/>
    </source>
</evidence>
<accession>A0A5E4Q844</accession>
<feature type="region of interest" description="Disordered" evidence="5">
    <location>
        <begin position="741"/>
        <end position="782"/>
    </location>
</feature>
<gene>
    <name evidence="7" type="ORF">LSINAPIS_LOCUS6004</name>
</gene>
<dbReference type="PROSITE" id="PS50865">
    <property type="entry name" value="ZF_MYND_2"/>
    <property type="match status" value="1"/>
</dbReference>
<dbReference type="Pfam" id="PF01753">
    <property type="entry name" value="zf-MYND"/>
    <property type="match status" value="1"/>
</dbReference>
<feature type="compositionally biased region" description="Basic and acidic residues" evidence="5">
    <location>
        <begin position="202"/>
        <end position="226"/>
    </location>
</feature>